<dbReference type="EMBL" id="OX451738">
    <property type="protein sequence ID" value="CAI8606145.1"/>
    <property type="molecule type" value="Genomic_DNA"/>
</dbReference>
<organism evidence="1 2">
    <name type="scientific">Vicia faba</name>
    <name type="common">Broad bean</name>
    <name type="synonym">Faba vulgaris</name>
    <dbReference type="NCBI Taxonomy" id="3906"/>
    <lineage>
        <taxon>Eukaryota</taxon>
        <taxon>Viridiplantae</taxon>
        <taxon>Streptophyta</taxon>
        <taxon>Embryophyta</taxon>
        <taxon>Tracheophyta</taxon>
        <taxon>Spermatophyta</taxon>
        <taxon>Magnoliopsida</taxon>
        <taxon>eudicotyledons</taxon>
        <taxon>Gunneridae</taxon>
        <taxon>Pentapetalae</taxon>
        <taxon>rosids</taxon>
        <taxon>fabids</taxon>
        <taxon>Fabales</taxon>
        <taxon>Fabaceae</taxon>
        <taxon>Papilionoideae</taxon>
        <taxon>50 kb inversion clade</taxon>
        <taxon>NPAAA clade</taxon>
        <taxon>Hologalegina</taxon>
        <taxon>IRL clade</taxon>
        <taxon>Fabeae</taxon>
        <taxon>Vicia</taxon>
    </lineage>
</organism>
<sequence length="208" mass="22903">MDAPSITLVSYPVRVAPLPEDKGPAEKLKTSVCLRQSTETLLRSLLSNLSVNASDSVYHLRFEPSSTPPSLCQSSTIFLSSPIQIDDEPLRNASTRPQNLSISAHLAQFVHLDLASSSVVLIQIPMTSLCQHCIVNNISGFINKLHSSTVSSFNVSLLTKLRCTVPLLFECVRDLVALLNVSISGFNYLRDFSLAIISSYHKFRSKRV</sequence>
<gene>
    <name evidence="1" type="ORF">VFH_III216080</name>
</gene>
<reference evidence="1 2" key="1">
    <citation type="submission" date="2023-01" db="EMBL/GenBank/DDBJ databases">
        <authorList>
            <person name="Kreplak J."/>
        </authorList>
    </citation>
    <scope>NUCLEOTIDE SEQUENCE [LARGE SCALE GENOMIC DNA]</scope>
</reference>
<dbReference type="Proteomes" id="UP001157006">
    <property type="component" value="Chromosome 3"/>
</dbReference>
<evidence type="ECO:0000313" key="1">
    <source>
        <dbReference type="EMBL" id="CAI8606145.1"/>
    </source>
</evidence>
<accession>A0AAV1A640</accession>
<proteinExistence type="predicted"/>
<keyword evidence="2" id="KW-1185">Reference proteome</keyword>
<dbReference type="AlphaFoldDB" id="A0AAV1A640"/>
<protein>
    <submittedName>
        <fullName evidence="1">Uncharacterized protein</fullName>
    </submittedName>
</protein>
<name>A0AAV1A640_VICFA</name>
<evidence type="ECO:0000313" key="2">
    <source>
        <dbReference type="Proteomes" id="UP001157006"/>
    </source>
</evidence>